<protein>
    <submittedName>
        <fullName evidence="1">Uncharacterized protein</fullName>
    </submittedName>
</protein>
<dbReference type="AlphaFoldDB" id="A0AAW0DUF4"/>
<comment type="caution">
    <text evidence="1">The sequence shown here is derived from an EMBL/GenBank/DDBJ whole genome shotgun (WGS) entry which is preliminary data.</text>
</comment>
<evidence type="ECO:0000313" key="1">
    <source>
        <dbReference type="EMBL" id="KAK7056067.1"/>
    </source>
</evidence>
<name>A0AAW0DUF4_9AGAR</name>
<keyword evidence="2" id="KW-1185">Reference proteome</keyword>
<sequence>MATQTIVTARRSISRRPHQPLPLLVVSNSPPIRPSSISSSHQLLFSALDVSRSSAAQPLLISSSLITTSHLPYVPFRCAFVLSATQRSRCRSSAAHRHSLIHRSAFYSLSSAAQPPPAPQRAITHQLLVRCSVSHSLLICCHPLFVPAYPPFSVYQLLIRFIHCLSSRLSSPSSVTHRLLIVSHPPSIRR</sequence>
<reference evidence="1 2" key="1">
    <citation type="journal article" date="2024" name="J Genomics">
        <title>Draft genome sequencing and assembly of Favolaschia claudopus CIRM-BRFM 2984 isolated from oak limbs.</title>
        <authorList>
            <person name="Navarro D."/>
            <person name="Drula E."/>
            <person name="Chaduli D."/>
            <person name="Cazenave R."/>
            <person name="Ahrendt S."/>
            <person name="Wang J."/>
            <person name="Lipzen A."/>
            <person name="Daum C."/>
            <person name="Barry K."/>
            <person name="Grigoriev I.V."/>
            <person name="Favel A."/>
            <person name="Rosso M.N."/>
            <person name="Martin F."/>
        </authorList>
    </citation>
    <scope>NUCLEOTIDE SEQUENCE [LARGE SCALE GENOMIC DNA]</scope>
    <source>
        <strain evidence="1 2">CIRM-BRFM 2984</strain>
    </source>
</reference>
<accession>A0AAW0DUF4</accession>
<dbReference type="EMBL" id="JAWWNJ010000005">
    <property type="protein sequence ID" value="KAK7056067.1"/>
    <property type="molecule type" value="Genomic_DNA"/>
</dbReference>
<proteinExistence type="predicted"/>
<gene>
    <name evidence="1" type="ORF">R3P38DRAFT_3170728</name>
</gene>
<organism evidence="1 2">
    <name type="scientific">Favolaschia claudopus</name>
    <dbReference type="NCBI Taxonomy" id="2862362"/>
    <lineage>
        <taxon>Eukaryota</taxon>
        <taxon>Fungi</taxon>
        <taxon>Dikarya</taxon>
        <taxon>Basidiomycota</taxon>
        <taxon>Agaricomycotina</taxon>
        <taxon>Agaricomycetes</taxon>
        <taxon>Agaricomycetidae</taxon>
        <taxon>Agaricales</taxon>
        <taxon>Marasmiineae</taxon>
        <taxon>Mycenaceae</taxon>
        <taxon>Favolaschia</taxon>
    </lineage>
</organism>
<dbReference type="Proteomes" id="UP001362999">
    <property type="component" value="Unassembled WGS sequence"/>
</dbReference>
<evidence type="ECO:0000313" key="2">
    <source>
        <dbReference type="Proteomes" id="UP001362999"/>
    </source>
</evidence>